<gene>
    <name evidence="2" type="ORF">C4520_06835</name>
</gene>
<name>A0A3A4NRD4_ABYX5</name>
<organism evidence="2 3">
    <name type="scientific">Abyssobacteria bacterium (strain SURF_5)</name>
    <dbReference type="NCBI Taxonomy" id="2093360"/>
    <lineage>
        <taxon>Bacteria</taxon>
        <taxon>Pseudomonadati</taxon>
        <taxon>Candidatus Hydrogenedentota</taxon>
        <taxon>Candidatus Abyssobacteria</taxon>
    </lineage>
</organism>
<dbReference type="EMBL" id="QZKU01000050">
    <property type="protein sequence ID" value="RJP23123.1"/>
    <property type="molecule type" value="Genomic_DNA"/>
</dbReference>
<evidence type="ECO:0000256" key="1">
    <source>
        <dbReference type="SAM" id="SignalP"/>
    </source>
</evidence>
<dbReference type="Gene3D" id="2.40.360.20">
    <property type="match status" value="1"/>
</dbReference>
<protein>
    <submittedName>
        <fullName evidence="2">Uncharacterized protein</fullName>
    </submittedName>
</protein>
<proteinExistence type="predicted"/>
<keyword evidence="1" id="KW-0732">Signal</keyword>
<dbReference type="Proteomes" id="UP000265882">
    <property type="component" value="Unassembled WGS sequence"/>
</dbReference>
<evidence type="ECO:0000313" key="2">
    <source>
        <dbReference type="EMBL" id="RJP23123.1"/>
    </source>
</evidence>
<dbReference type="AlphaFoldDB" id="A0A3A4NRD4"/>
<feature type="chain" id="PRO_5017447671" evidence="1">
    <location>
        <begin position="23"/>
        <end position="277"/>
    </location>
</feature>
<feature type="signal peptide" evidence="1">
    <location>
        <begin position="1"/>
        <end position="22"/>
    </location>
</feature>
<sequence length="277" mass="30489">MKKAAVTSVALFCFLLAASAHAIPINITSSGMEVVDPASFILHNVLVGPKLYRVDFSWNPSTNLFYPTGYTLEIPAFKAWEYFPLHVGDTWTYRRHDGGIVTVTIAGIDSICGVPCMRREYSTGTKEWWVSDSTGIWLAKVQNPDNSYVLFCPLKLCNPYTYVGFSKLTPYEDVPIYDPYGTLVGTMTGYFSYTGVAVETVVTPAGTFMDARRCNMAQSYTNPWTSNMTTDDIWFSPGVGIVKIMSNDVASSGGIMTYSYSEVLLLESATVGGVSYP</sequence>
<evidence type="ECO:0000313" key="3">
    <source>
        <dbReference type="Proteomes" id="UP000265882"/>
    </source>
</evidence>
<comment type="caution">
    <text evidence="2">The sequence shown here is derived from an EMBL/GenBank/DDBJ whole genome shotgun (WGS) entry which is preliminary data.</text>
</comment>
<accession>A0A3A4NRD4</accession>
<reference evidence="2 3" key="1">
    <citation type="journal article" date="2017" name="ISME J.">
        <title>Energy and carbon metabolisms in a deep terrestrial subsurface fluid microbial community.</title>
        <authorList>
            <person name="Momper L."/>
            <person name="Jungbluth S.P."/>
            <person name="Lee M.D."/>
            <person name="Amend J.P."/>
        </authorList>
    </citation>
    <scope>NUCLEOTIDE SEQUENCE [LARGE SCALE GENOMIC DNA]</scope>
    <source>
        <strain evidence="2">SURF_5</strain>
    </source>
</reference>